<feature type="disulfide bond" evidence="12">
    <location>
        <begin position="659"/>
        <end position="668"/>
    </location>
</feature>
<evidence type="ECO:0000256" key="14">
    <source>
        <dbReference type="SAM" id="MobiDB-lite"/>
    </source>
</evidence>
<sequence length="1508" mass="165460">MVFHYVLNDDTDATGEVVVRRVGGNKGVTQRSRVTFKPTVNGSDVTSQFVVVAENGSSTQFAMLDRHYDIQFTTDSDKLLLDYVSIVPVFYPGPSQTEDVPEKRNENVLEKIVTRACEVNGENKLEDLCVQYSYVGVSKPDFFRIRAEEGYTYDRVAQKIKSTQVFSDAKILKQLDFSALALLNRNQSRMNIKKKFPRSGKYVVLVQYFTTYPNTQFLDLYVAAREQSFVRFRLPSCKYTFGCRTVGLTINGAVGTIDLKADVEYRLTAVTSQRGEIAVDSFIFVPYEKWVTDYIVPSKLCVTRMKVCTRTSYSMPEDAVMVEAGESGDEQNTVKPPNIFDSSALLVYLEGKDSFDKEAFVPTTGDYAVMVHYYQPYHTTVESETAVSSVETRRGKTSFKYCPNTSGCRTVVKRLDGGDMFKLGNRVAVNFKLPQDNKLWIDYILFVPKASYSPVLASGEPVDRTNDFVEYCSKDNLHVTKDDNAFCTQSVFSLATFYNNGSFPCECDTRGSRSDTCDAFGGQCPCFENIIGRACTRCKIGYYGFPNCRKCDCDYCDPDTGLCVCPPNTAGANCACVKGTFGYDPVQGCLPCNCDATGVTDPSGSCNTASGQCSCLPSRAGRRCDQCKLGYYGFPNCVRCDCNQDGITGCDPDTGTCICKEYVAGTRCDLCKIGYFYLSGDKPKGCLECWCSGQTNQCDTVNSPVAAPGAISGNWTLQGGSSDENVTSPSFWALEMGDMSNAYGRIILLTLTSNGDTPDAPLALIESNGKRILYKETVSSLAGGRPEISLTANDWKKSDGSSLTRDEFMRAMVQVDLLHVLTSDGDRAFQPPVMLPLSNSQVEQCNCPDNTTGLSCQECNVGYFRSGEACIPCQCNGHSSRCDPKTGECYDCQHDTTGLRCEECVPGYYGDPTSGEADACQRCPCPDSSKNYATSCFQESNGSFNCTCRVGYTGKLCDECADGYFGDPLTTGCKPCDCNGNIDLAATGNCDRRTGECLRCVNNTGGERCEKCQSGYYGSGILGNCQRCDCDACGSASSICNDVTGECSCKPGVTGQKCTACQATTWDFNSCNGCQLCKCSSASLNDDCNVLTGQCECKPGVTGLKCDRCDYGYFGYTEQGCQACNCPTGQVCDINDGRCCDPDDPTCQPCPPYHIRTADGCEYCGPCVERLFKRVDKLLGNYSTGGGDGVATEKSKKRLNKIEIKLKNLTDQVNEYNTSISNLIDVVDGEDNTTGSDADVGSGTPTPSSKPKGISLEDDASKLNDESMNIVDKAMNVSTRSIVVKKNATKTKEDAYDIEEKLRKLLRDSQGCPEPYSWCPPEREEFCTKDSECASYERCCQHATCRAKRSCIDAQIINPKRILQKIREGDADALEILRQIDEIRLTIEGQNYSELRSLVERELNASLAALRNAELYMITSKQNHGNVVDYQSKFGSLEPIFRNQLKKSASSIAVSTNGEEINKQASRYQPDAIIRDAQSKKQDADLKLDQATDVLQEAKDILDNIKFP</sequence>
<dbReference type="FunFam" id="2.10.25.10:FF:000090">
    <property type="entry name" value="laminin subunit alpha"/>
    <property type="match status" value="1"/>
</dbReference>
<dbReference type="GO" id="GO:0009887">
    <property type="term" value="P:animal organ morphogenesis"/>
    <property type="evidence" value="ECO:0007669"/>
    <property type="project" value="TreeGrafter"/>
</dbReference>
<evidence type="ECO:0000256" key="4">
    <source>
        <dbReference type="ARBA" id="ARBA00022530"/>
    </source>
</evidence>
<dbReference type="FunFam" id="2.10.25.10:FF:000580">
    <property type="entry name" value="Wing blister, isoform B"/>
    <property type="match status" value="1"/>
</dbReference>
<dbReference type="GO" id="GO:0009888">
    <property type="term" value="P:tissue development"/>
    <property type="evidence" value="ECO:0007669"/>
    <property type="project" value="TreeGrafter"/>
</dbReference>
<dbReference type="SMART" id="SM00181">
    <property type="entry name" value="EGF"/>
    <property type="match status" value="7"/>
</dbReference>
<evidence type="ECO:0000256" key="13">
    <source>
        <dbReference type="SAM" id="Coils"/>
    </source>
</evidence>
<dbReference type="OrthoDB" id="6020644at2759"/>
<dbReference type="PANTHER" id="PTHR10574:SF406">
    <property type="entry name" value="LAMININ SUBUNIT ALPHA 5"/>
    <property type="match status" value="1"/>
</dbReference>
<evidence type="ECO:0000256" key="12">
    <source>
        <dbReference type="PROSITE-ProRule" id="PRU00460"/>
    </source>
</evidence>
<evidence type="ECO:0000313" key="15">
    <source>
        <dbReference type="EMBL" id="CAB3992645.1"/>
    </source>
</evidence>
<feature type="disulfide bond" evidence="12">
    <location>
        <begin position="1000"/>
        <end position="1009"/>
    </location>
</feature>
<evidence type="ECO:0000256" key="11">
    <source>
        <dbReference type="ARBA" id="ARBA00023292"/>
    </source>
</evidence>
<dbReference type="PROSITE" id="PS00022">
    <property type="entry name" value="EGF_1"/>
    <property type="match status" value="1"/>
</dbReference>
<feature type="disulfide bond" evidence="12">
    <location>
        <begin position="892"/>
        <end position="901"/>
    </location>
</feature>
<dbReference type="Pfam" id="PF00052">
    <property type="entry name" value="Laminin_B"/>
    <property type="match status" value="1"/>
</dbReference>
<dbReference type="SMART" id="SM00180">
    <property type="entry name" value="EGF_Lam"/>
    <property type="match status" value="10"/>
</dbReference>
<keyword evidence="3" id="KW-0964">Secreted</keyword>
<dbReference type="InterPro" id="IPR000034">
    <property type="entry name" value="Laminin_IV"/>
</dbReference>
<keyword evidence="9" id="KW-0325">Glycoprotein</keyword>
<feature type="region of interest" description="Disordered" evidence="14">
    <location>
        <begin position="1231"/>
        <end position="1255"/>
    </location>
</feature>
<dbReference type="FunFam" id="2.10.25.10:FF:000130">
    <property type="entry name" value="Laminin subunit beta 1"/>
    <property type="match status" value="1"/>
</dbReference>
<dbReference type="PROSITE" id="PS50027">
    <property type="entry name" value="EGF_LAM_2"/>
    <property type="match status" value="8"/>
</dbReference>
<evidence type="ECO:0000256" key="6">
    <source>
        <dbReference type="ARBA" id="ARBA00022737"/>
    </source>
</evidence>
<keyword evidence="8 12" id="KW-1015">Disulfide bond</keyword>
<feature type="disulfide bond" evidence="12">
    <location>
        <begin position="505"/>
        <end position="517"/>
    </location>
</feature>
<dbReference type="InterPro" id="IPR050440">
    <property type="entry name" value="Laminin/Netrin_ECM"/>
</dbReference>
<organism evidence="15 16">
    <name type="scientific">Paramuricea clavata</name>
    <name type="common">Red gorgonian</name>
    <name type="synonym">Violescent sea-whip</name>
    <dbReference type="NCBI Taxonomy" id="317549"/>
    <lineage>
        <taxon>Eukaryota</taxon>
        <taxon>Metazoa</taxon>
        <taxon>Cnidaria</taxon>
        <taxon>Anthozoa</taxon>
        <taxon>Octocorallia</taxon>
        <taxon>Malacalcyonacea</taxon>
        <taxon>Plexauridae</taxon>
        <taxon>Paramuricea</taxon>
    </lineage>
</organism>
<evidence type="ECO:0000256" key="9">
    <source>
        <dbReference type="ARBA" id="ARBA00023180"/>
    </source>
</evidence>
<dbReference type="Proteomes" id="UP001152795">
    <property type="component" value="Unassembled WGS sequence"/>
</dbReference>
<accession>A0A6S7GLW4</accession>
<protein>
    <submittedName>
        <fullName evidence="15">Laminin subunit alpha</fullName>
    </submittedName>
</protein>
<dbReference type="Pfam" id="PF00053">
    <property type="entry name" value="EGF_laminin"/>
    <property type="match status" value="9"/>
</dbReference>
<evidence type="ECO:0000256" key="10">
    <source>
        <dbReference type="ARBA" id="ARBA00023273"/>
    </source>
</evidence>
<keyword evidence="6" id="KW-0677">Repeat</keyword>
<dbReference type="FunFam" id="2.10.25.10:FF:000224">
    <property type="entry name" value="Usherin"/>
    <property type="match status" value="1"/>
</dbReference>
<keyword evidence="7" id="KW-0084">Basement membrane</keyword>
<dbReference type="Gene3D" id="2.10.25.10">
    <property type="entry name" value="Laminin"/>
    <property type="match status" value="8"/>
</dbReference>
<proteinExistence type="predicted"/>
<keyword evidence="10" id="KW-0966">Cell projection</keyword>
<feature type="disulfide bond" evidence="12">
    <location>
        <begin position="615"/>
        <end position="624"/>
    </location>
</feature>
<gene>
    <name evidence="15" type="ORF">PACLA_8A019284</name>
</gene>
<keyword evidence="11 12" id="KW-0424">Laminin EGF-like domain</keyword>
<feature type="disulfide bond" evidence="12">
    <location>
        <begin position="1097"/>
        <end position="1106"/>
    </location>
</feature>
<evidence type="ECO:0000256" key="8">
    <source>
        <dbReference type="ARBA" id="ARBA00023157"/>
    </source>
</evidence>
<dbReference type="Pfam" id="PF24973">
    <property type="entry name" value="EGF_LMN_ATRN"/>
    <property type="match status" value="1"/>
</dbReference>
<dbReference type="CDD" id="cd00055">
    <property type="entry name" value="EGF_Lam"/>
    <property type="match status" value="9"/>
</dbReference>
<dbReference type="InterPro" id="IPR002049">
    <property type="entry name" value="LE_dom"/>
</dbReference>
<dbReference type="InterPro" id="IPR056863">
    <property type="entry name" value="LMN_ATRN_NET-like_EGF"/>
</dbReference>
<dbReference type="PRINTS" id="PR00011">
    <property type="entry name" value="EGFLAMININ"/>
</dbReference>
<name>A0A6S7GLW4_PARCT</name>
<dbReference type="EMBL" id="CACRXK020002092">
    <property type="protein sequence ID" value="CAB3992645.1"/>
    <property type="molecule type" value="Genomic_DNA"/>
</dbReference>
<dbReference type="FunFam" id="2.10.25.10:FF:000074">
    <property type="entry name" value="Laminin subunit alpha"/>
    <property type="match status" value="1"/>
</dbReference>
<evidence type="ECO:0000256" key="2">
    <source>
        <dbReference type="ARBA" id="ARBA00004316"/>
    </source>
</evidence>
<feature type="disulfide bond" evidence="12">
    <location>
        <begin position="1030"/>
        <end position="1047"/>
    </location>
</feature>
<dbReference type="PROSITE" id="PS01248">
    <property type="entry name" value="EGF_LAM_1"/>
    <property type="match status" value="4"/>
</dbReference>
<dbReference type="FunFam" id="2.10.25.10:FF:000209">
    <property type="entry name" value="Laminin subunit alpha 5"/>
    <property type="match status" value="1"/>
</dbReference>
<dbReference type="FunFam" id="2.10.25.10:FF:000083">
    <property type="entry name" value="Laminin subunit alpha"/>
    <property type="match status" value="1"/>
</dbReference>
<reference evidence="15" key="1">
    <citation type="submission" date="2020-04" db="EMBL/GenBank/DDBJ databases">
        <authorList>
            <person name="Alioto T."/>
            <person name="Alioto T."/>
            <person name="Gomez Garrido J."/>
        </authorList>
    </citation>
    <scope>NUCLEOTIDE SEQUENCE</scope>
    <source>
        <strain evidence="15">A484AB</strain>
    </source>
</reference>
<dbReference type="PANTHER" id="PTHR10574">
    <property type="entry name" value="NETRIN/LAMININ-RELATED"/>
    <property type="match status" value="1"/>
</dbReference>
<dbReference type="GO" id="GO:0042995">
    <property type="term" value="C:cell projection"/>
    <property type="evidence" value="ECO:0007669"/>
    <property type="project" value="UniProtKB-SubCell"/>
</dbReference>
<feature type="coiled-coil region" evidence="13">
    <location>
        <begin position="1192"/>
        <end position="1226"/>
    </location>
</feature>
<keyword evidence="16" id="KW-1185">Reference proteome</keyword>
<comment type="subcellular location">
    <subcellularLocation>
        <location evidence="2">Cell projection</location>
    </subcellularLocation>
    <subcellularLocation>
        <location evidence="1">Secreted</location>
        <location evidence="1">Extracellular space</location>
        <location evidence="1">Extracellular matrix</location>
        <location evidence="1">Basement membrane</location>
    </subcellularLocation>
</comment>
<evidence type="ECO:0000313" key="16">
    <source>
        <dbReference type="Proteomes" id="UP001152795"/>
    </source>
</evidence>
<feature type="non-terminal residue" evidence="15">
    <location>
        <position position="1"/>
    </location>
</feature>
<comment type="caution">
    <text evidence="12">Lacks conserved residue(s) required for the propagation of feature annotation.</text>
</comment>
<feature type="disulfide bond" evidence="12">
    <location>
        <begin position="1049"/>
        <end position="1058"/>
    </location>
</feature>
<evidence type="ECO:0000256" key="5">
    <source>
        <dbReference type="ARBA" id="ARBA00022729"/>
    </source>
</evidence>
<evidence type="ECO:0000256" key="7">
    <source>
        <dbReference type="ARBA" id="ARBA00022869"/>
    </source>
</evidence>
<keyword evidence="5" id="KW-0732">Signal</keyword>
<evidence type="ECO:0000256" key="1">
    <source>
        <dbReference type="ARBA" id="ARBA00004302"/>
    </source>
</evidence>
<feature type="disulfide bond" evidence="12">
    <location>
        <begin position="507"/>
        <end position="524"/>
    </location>
</feature>
<feature type="disulfide bond" evidence="12">
    <location>
        <begin position="1028"/>
        <end position="1040"/>
    </location>
</feature>
<dbReference type="SUPFAM" id="SSF57196">
    <property type="entry name" value="EGF/Laminin"/>
    <property type="match status" value="9"/>
</dbReference>
<dbReference type="InterPro" id="IPR000742">
    <property type="entry name" value="EGF"/>
</dbReference>
<dbReference type="GO" id="GO:0005604">
    <property type="term" value="C:basement membrane"/>
    <property type="evidence" value="ECO:0007669"/>
    <property type="project" value="UniProtKB-SubCell"/>
</dbReference>
<keyword evidence="13" id="KW-0175">Coiled coil</keyword>
<feature type="disulfide bond" evidence="12">
    <location>
        <begin position="526"/>
        <end position="535"/>
    </location>
</feature>
<keyword evidence="4" id="KW-0272">Extracellular matrix</keyword>
<evidence type="ECO:0000256" key="3">
    <source>
        <dbReference type="ARBA" id="ARBA00022525"/>
    </source>
</evidence>
<feature type="coiled-coil region" evidence="13">
    <location>
        <begin position="1474"/>
        <end position="1501"/>
    </location>
</feature>
<comment type="caution">
    <text evidence="15">The sequence shown here is derived from an EMBL/GenBank/DDBJ whole genome shotgun (WGS) entry which is preliminary data.</text>
</comment>
<feature type="disulfide bond" evidence="12">
    <location>
        <begin position="948"/>
        <end position="957"/>
    </location>
</feature>